<dbReference type="RefSeq" id="WP_187716599.1">
    <property type="nucleotide sequence ID" value="NZ_JACTAH010000001.1"/>
</dbReference>
<protein>
    <submittedName>
        <fullName evidence="8">PAS domain-containing protein</fullName>
    </submittedName>
</protein>
<dbReference type="InterPro" id="IPR013655">
    <property type="entry name" value="PAS_fold_3"/>
</dbReference>
<evidence type="ECO:0000259" key="7">
    <source>
        <dbReference type="PROSITE" id="PS50885"/>
    </source>
</evidence>
<dbReference type="CDD" id="cd11386">
    <property type="entry name" value="MCP_signal"/>
    <property type="match status" value="1"/>
</dbReference>
<dbReference type="InterPro" id="IPR003660">
    <property type="entry name" value="HAMP_dom"/>
</dbReference>
<dbReference type="Pfam" id="PF08447">
    <property type="entry name" value="PAS_3"/>
    <property type="match status" value="1"/>
</dbReference>
<evidence type="ECO:0000259" key="6">
    <source>
        <dbReference type="PROSITE" id="PS50112"/>
    </source>
</evidence>
<feature type="transmembrane region" description="Helical" evidence="4">
    <location>
        <begin position="176"/>
        <end position="197"/>
    </location>
</feature>
<reference evidence="9" key="1">
    <citation type="submission" date="2023-07" db="EMBL/GenBank/DDBJ databases">
        <title>Thauera sp. CAU 1555 isolated from sand of Yaerae Beach.</title>
        <authorList>
            <person name="Kim W."/>
        </authorList>
    </citation>
    <scope>NUCLEOTIDE SEQUENCE [LARGE SCALE GENOMIC DNA]</scope>
    <source>
        <strain evidence="9">CAU 1555</strain>
    </source>
</reference>
<evidence type="ECO:0000256" key="1">
    <source>
        <dbReference type="ARBA" id="ARBA00023224"/>
    </source>
</evidence>
<dbReference type="PROSITE" id="PS50111">
    <property type="entry name" value="CHEMOTAXIS_TRANSDUC_2"/>
    <property type="match status" value="1"/>
</dbReference>
<dbReference type="PROSITE" id="PS50885">
    <property type="entry name" value="HAMP"/>
    <property type="match status" value="1"/>
</dbReference>
<dbReference type="Gene3D" id="3.30.450.20">
    <property type="entry name" value="PAS domain"/>
    <property type="match status" value="1"/>
</dbReference>
<proteinExistence type="inferred from homology"/>
<dbReference type="InterPro" id="IPR000014">
    <property type="entry name" value="PAS"/>
</dbReference>
<evidence type="ECO:0000256" key="4">
    <source>
        <dbReference type="SAM" id="Phobius"/>
    </source>
</evidence>
<keyword evidence="1 3" id="KW-0807">Transducer</keyword>
<accession>A0ABR9B8C4</accession>
<evidence type="ECO:0000256" key="2">
    <source>
        <dbReference type="ARBA" id="ARBA00029447"/>
    </source>
</evidence>
<evidence type="ECO:0000313" key="8">
    <source>
        <dbReference type="EMBL" id="MBD8501770.1"/>
    </source>
</evidence>
<dbReference type="EMBL" id="JACYTO010000001">
    <property type="protein sequence ID" value="MBD8501770.1"/>
    <property type="molecule type" value="Genomic_DNA"/>
</dbReference>
<keyword evidence="4" id="KW-0472">Membrane</keyword>
<dbReference type="NCBIfam" id="TIGR00229">
    <property type="entry name" value="sensory_box"/>
    <property type="match status" value="1"/>
</dbReference>
<evidence type="ECO:0000313" key="9">
    <source>
        <dbReference type="Proteomes" id="UP000603602"/>
    </source>
</evidence>
<evidence type="ECO:0000259" key="5">
    <source>
        <dbReference type="PROSITE" id="PS50111"/>
    </source>
</evidence>
<dbReference type="SMART" id="SM00283">
    <property type="entry name" value="MA"/>
    <property type="match status" value="1"/>
</dbReference>
<name>A0ABR9B8C4_9RHOO</name>
<comment type="similarity">
    <text evidence="2">Belongs to the methyl-accepting chemotaxis (MCP) protein family.</text>
</comment>
<keyword evidence="4" id="KW-0812">Transmembrane</keyword>
<dbReference type="SMART" id="SM00091">
    <property type="entry name" value="PAS"/>
    <property type="match status" value="1"/>
</dbReference>
<comment type="caution">
    <text evidence="8">The sequence shown here is derived from an EMBL/GenBank/DDBJ whole genome shotgun (WGS) entry which is preliminary data.</text>
</comment>
<feature type="transmembrane region" description="Helical" evidence="4">
    <location>
        <begin position="149"/>
        <end position="170"/>
    </location>
</feature>
<dbReference type="InterPro" id="IPR004089">
    <property type="entry name" value="MCPsignal_dom"/>
</dbReference>
<dbReference type="InterPro" id="IPR035965">
    <property type="entry name" value="PAS-like_dom_sf"/>
</dbReference>
<dbReference type="Gene3D" id="1.10.287.950">
    <property type="entry name" value="Methyl-accepting chemotaxis protein"/>
    <property type="match status" value="1"/>
</dbReference>
<sequence length="529" mass="56091">MKNNQPVTANEVPFPPDTYLVSRTDLKGLITEANDAFVQIAGFPREELIGASHNIVRHPDMPPQAFEDLWRTVKSGRPWRGLVKNRCKSGDYYWVDATVVPITHEGRTTGYMSVRTKPERAAIAAAEALYARLRAGGSLPGRRRSLRSWPALTAGLGLPAALCALAAAYLGDTGTGAVLGGVAGGLLLAALPAALVLRRLTAGLDRANRYFDRMAEGIMTDAIPLDGRDEIGGMLARLAVTQTRIKEMMDRINAAARQIERNTGALRGDVRDVAEQSSSQLENLQAVAAATEQFSQSVREVADHAADTARSAAGARERVSTSNRGIERSIQATAGVIDTVQRSSATINELDAAIGRIGDITRSIREIADQTNLLALNAAIEAARAGEQGRGFAVVADEVRKLAERTSNSTGDITGMVEEIQAITQRAVSVMGAAVGEVENGVAMMRDSVGGLDGITAASEDVAERAEQIAAAASQQAQASNEVAGNVERIAALSEQNSRTARDASAQTEALQAMTAQLKALVAEFQLTR</sequence>
<evidence type="ECO:0000256" key="3">
    <source>
        <dbReference type="PROSITE-ProRule" id="PRU00284"/>
    </source>
</evidence>
<feature type="domain" description="Methyl-accepting transducer" evidence="5">
    <location>
        <begin position="255"/>
        <end position="491"/>
    </location>
</feature>
<feature type="domain" description="PAS" evidence="6">
    <location>
        <begin position="25"/>
        <end position="76"/>
    </location>
</feature>
<dbReference type="PANTHER" id="PTHR32089">
    <property type="entry name" value="METHYL-ACCEPTING CHEMOTAXIS PROTEIN MCPB"/>
    <property type="match status" value="1"/>
</dbReference>
<keyword evidence="9" id="KW-1185">Reference proteome</keyword>
<dbReference type="CDD" id="cd00130">
    <property type="entry name" value="PAS"/>
    <property type="match status" value="1"/>
</dbReference>
<dbReference type="PROSITE" id="PS50112">
    <property type="entry name" value="PAS"/>
    <property type="match status" value="1"/>
</dbReference>
<feature type="domain" description="HAMP" evidence="7">
    <location>
        <begin position="198"/>
        <end position="250"/>
    </location>
</feature>
<keyword evidence="4" id="KW-1133">Transmembrane helix</keyword>
<dbReference type="SUPFAM" id="SSF58104">
    <property type="entry name" value="Methyl-accepting chemotaxis protein (MCP) signaling domain"/>
    <property type="match status" value="1"/>
</dbReference>
<organism evidence="8 9">
    <name type="scientific">Thauera sedimentorum</name>
    <dbReference type="NCBI Taxonomy" id="2767595"/>
    <lineage>
        <taxon>Bacteria</taxon>
        <taxon>Pseudomonadati</taxon>
        <taxon>Pseudomonadota</taxon>
        <taxon>Betaproteobacteria</taxon>
        <taxon>Rhodocyclales</taxon>
        <taxon>Zoogloeaceae</taxon>
        <taxon>Thauera</taxon>
    </lineage>
</organism>
<dbReference type="Pfam" id="PF00015">
    <property type="entry name" value="MCPsignal"/>
    <property type="match status" value="1"/>
</dbReference>
<gene>
    <name evidence="8" type="ORF">IFO67_02640</name>
</gene>
<dbReference type="PANTHER" id="PTHR32089:SF112">
    <property type="entry name" value="LYSOZYME-LIKE PROTEIN-RELATED"/>
    <property type="match status" value="1"/>
</dbReference>
<dbReference type="SUPFAM" id="SSF55785">
    <property type="entry name" value="PYP-like sensor domain (PAS domain)"/>
    <property type="match status" value="1"/>
</dbReference>
<dbReference type="Proteomes" id="UP000603602">
    <property type="component" value="Unassembled WGS sequence"/>
</dbReference>